<reference evidence="1 2" key="1">
    <citation type="submission" date="2019-03" db="EMBL/GenBank/DDBJ databases">
        <title>Genomic Encyclopedia of Type Strains, Phase IV (KMG-IV): sequencing the most valuable type-strain genomes for metagenomic binning, comparative biology and taxonomic classification.</title>
        <authorList>
            <person name="Goeker M."/>
        </authorList>
    </citation>
    <scope>NUCLEOTIDE SEQUENCE [LARGE SCALE GENOMIC DNA]</scope>
    <source>
        <strain evidence="1 2">DSM 28679</strain>
    </source>
</reference>
<name>A0A4R6TZ95_9GAMM</name>
<keyword evidence="2" id="KW-1185">Reference proteome</keyword>
<dbReference type="EMBL" id="SNYK01000008">
    <property type="protein sequence ID" value="TDQ37305.1"/>
    <property type="molecule type" value="Genomic_DNA"/>
</dbReference>
<sequence length="181" mass="19875">MKILAHHQLEIPASQDNKSLKQQLAQHLHRLPRRVDRLTWQCLLAAAPLKPQLQTRCGIYLASHYPSRDTMGSLLNSVCISQLQPKPFEFVNSVSNAAGFYLAQLLELEGPNLCLGSHAHIWPQLLQLAHSDLAAGLIRQALLINCQEDPAGNATLEVLLVTGGAGCRILDWTNLQPGQPA</sequence>
<proteinExistence type="predicted"/>
<evidence type="ECO:0000313" key="2">
    <source>
        <dbReference type="Proteomes" id="UP000294575"/>
    </source>
</evidence>
<gene>
    <name evidence="1" type="ORF">DFQ45_10885</name>
</gene>
<protein>
    <recommendedName>
        <fullName evidence="3">Beta-ketoacyl synthase-like protein</fullName>
    </recommendedName>
</protein>
<dbReference type="OrthoDB" id="6989355at2"/>
<dbReference type="RefSeq" id="WP_101495809.1">
    <property type="nucleotide sequence ID" value="NZ_LNJZ01000003.1"/>
</dbReference>
<evidence type="ECO:0000313" key="1">
    <source>
        <dbReference type="EMBL" id="TDQ37305.1"/>
    </source>
</evidence>
<comment type="caution">
    <text evidence="1">The sequence shown here is derived from an EMBL/GenBank/DDBJ whole genome shotgun (WGS) entry which is preliminary data.</text>
</comment>
<dbReference type="AlphaFoldDB" id="A0A4R6TZ95"/>
<organism evidence="1 2">
    <name type="scientific">Thiopseudomonas denitrificans</name>
    <dbReference type="NCBI Taxonomy" id="1501432"/>
    <lineage>
        <taxon>Bacteria</taxon>
        <taxon>Pseudomonadati</taxon>
        <taxon>Pseudomonadota</taxon>
        <taxon>Gammaproteobacteria</taxon>
        <taxon>Pseudomonadales</taxon>
        <taxon>Pseudomonadaceae</taxon>
        <taxon>Thiopseudomonas</taxon>
    </lineage>
</organism>
<accession>A0A4R6TZ95</accession>
<dbReference type="Proteomes" id="UP000294575">
    <property type="component" value="Unassembled WGS sequence"/>
</dbReference>
<evidence type="ECO:0008006" key="3">
    <source>
        <dbReference type="Google" id="ProtNLM"/>
    </source>
</evidence>